<evidence type="ECO:0000256" key="6">
    <source>
        <dbReference type="ARBA" id="ARBA00023136"/>
    </source>
</evidence>
<evidence type="ECO:0000259" key="8">
    <source>
        <dbReference type="PROSITE" id="PS50928"/>
    </source>
</evidence>
<evidence type="ECO:0000256" key="5">
    <source>
        <dbReference type="ARBA" id="ARBA00022989"/>
    </source>
</evidence>
<keyword evidence="10" id="KW-1185">Reference proteome</keyword>
<dbReference type="Pfam" id="PF19300">
    <property type="entry name" value="BPD_transp_1_N"/>
    <property type="match status" value="1"/>
</dbReference>
<evidence type="ECO:0000313" key="9">
    <source>
        <dbReference type="EMBL" id="KLL11332.1"/>
    </source>
</evidence>
<keyword evidence="3" id="KW-1003">Cell membrane</keyword>
<dbReference type="EMBL" id="JWIO01000016">
    <property type="protein sequence ID" value="KLL11332.1"/>
    <property type="molecule type" value="Genomic_DNA"/>
</dbReference>
<evidence type="ECO:0000256" key="7">
    <source>
        <dbReference type="RuleBase" id="RU363032"/>
    </source>
</evidence>
<feature type="transmembrane region" description="Helical" evidence="7">
    <location>
        <begin position="303"/>
        <end position="325"/>
    </location>
</feature>
<dbReference type="PANTHER" id="PTHR43163:SF3">
    <property type="entry name" value="PEPTIDE ABC TRANSPORTER PERMEASE PROTEIN"/>
    <property type="match status" value="1"/>
</dbReference>
<organism evidence="9 10">
    <name type="scientific">Protofrankia coriariae</name>
    <dbReference type="NCBI Taxonomy" id="1562887"/>
    <lineage>
        <taxon>Bacteria</taxon>
        <taxon>Bacillati</taxon>
        <taxon>Actinomycetota</taxon>
        <taxon>Actinomycetes</taxon>
        <taxon>Frankiales</taxon>
        <taxon>Frankiaceae</taxon>
        <taxon>Protofrankia</taxon>
    </lineage>
</organism>
<comment type="similarity">
    <text evidence="7">Belongs to the binding-protein-dependent transport system permease family.</text>
</comment>
<comment type="caution">
    <text evidence="9">The sequence shown here is derived from an EMBL/GenBank/DDBJ whole genome shotgun (WGS) entry which is preliminary data.</text>
</comment>
<feature type="transmembrane region" description="Helical" evidence="7">
    <location>
        <begin position="271"/>
        <end position="291"/>
    </location>
</feature>
<feature type="transmembrane region" description="Helical" evidence="7">
    <location>
        <begin position="120"/>
        <end position="144"/>
    </location>
</feature>
<feature type="transmembrane region" description="Helical" evidence="7">
    <location>
        <begin position="198"/>
        <end position="218"/>
    </location>
</feature>
<dbReference type="Gene3D" id="1.10.3720.10">
    <property type="entry name" value="MetI-like"/>
    <property type="match status" value="1"/>
</dbReference>
<comment type="subcellular location">
    <subcellularLocation>
        <location evidence="1 7">Cell membrane</location>
        <topology evidence="1 7">Multi-pass membrane protein</topology>
    </subcellularLocation>
</comment>
<keyword evidence="6 7" id="KW-0472">Membrane</keyword>
<dbReference type="Proteomes" id="UP000035425">
    <property type="component" value="Unassembled WGS sequence"/>
</dbReference>
<feature type="domain" description="ABC transmembrane type-1" evidence="8">
    <location>
        <begin position="116"/>
        <end position="325"/>
    </location>
</feature>
<accession>A0ABR5F3S0</accession>
<dbReference type="PANTHER" id="PTHR43163">
    <property type="entry name" value="DIPEPTIDE TRANSPORT SYSTEM PERMEASE PROTEIN DPPB-RELATED"/>
    <property type="match status" value="1"/>
</dbReference>
<evidence type="ECO:0000256" key="4">
    <source>
        <dbReference type="ARBA" id="ARBA00022692"/>
    </source>
</evidence>
<keyword evidence="5 7" id="KW-1133">Transmembrane helix</keyword>
<dbReference type="InterPro" id="IPR045621">
    <property type="entry name" value="BPD_transp_1_N"/>
</dbReference>
<protein>
    <submittedName>
        <fullName evidence="9">ABC transporter permease</fullName>
    </submittedName>
</protein>
<evidence type="ECO:0000256" key="3">
    <source>
        <dbReference type="ARBA" id="ARBA00022475"/>
    </source>
</evidence>
<dbReference type="CDD" id="cd06261">
    <property type="entry name" value="TM_PBP2"/>
    <property type="match status" value="1"/>
</dbReference>
<dbReference type="InterPro" id="IPR035906">
    <property type="entry name" value="MetI-like_sf"/>
</dbReference>
<keyword evidence="2 7" id="KW-0813">Transport</keyword>
<evidence type="ECO:0000256" key="2">
    <source>
        <dbReference type="ARBA" id="ARBA00022448"/>
    </source>
</evidence>
<gene>
    <name evidence="9" type="ORF">FrCorBMG51_12020</name>
</gene>
<dbReference type="SUPFAM" id="SSF161098">
    <property type="entry name" value="MetI-like"/>
    <property type="match status" value="1"/>
</dbReference>
<dbReference type="RefSeq" id="WP_047223155.1">
    <property type="nucleotide sequence ID" value="NZ_JWIO01000016.1"/>
</dbReference>
<dbReference type="InterPro" id="IPR000515">
    <property type="entry name" value="MetI-like"/>
</dbReference>
<feature type="transmembrane region" description="Helical" evidence="7">
    <location>
        <begin position="26"/>
        <end position="50"/>
    </location>
</feature>
<dbReference type="Pfam" id="PF00528">
    <property type="entry name" value="BPD_transp_1"/>
    <property type="match status" value="1"/>
</dbReference>
<proteinExistence type="inferred from homology"/>
<keyword evidence="4 7" id="KW-0812">Transmembrane</keyword>
<sequence>MTEITLGPRGRRAGATRVLLPAVRRVAALLATALIVALISSLVIFALTFLSPSDPAAQKLGQNATLEQVVELRHLWGLDRPFVVQYFSWLGDAVSGDLGRSYFSDIPVAQSLGQRLAVDLSIVSVAVVLAVLFGAAAGIAAAVWRGSVVDRLVTAVSSLALTVPVFLVGVMLVVLFAVTWRWLPASGYVPIAKDPLDWLRHVIMPGFTLSLLPGAVVARQLRTSLVSSLGENYVVGARLRGLSPAHILFGHTLRNAAGPALATLGLELPDLLGGAVVVETVFGLPGIGRYALQGATSHDVPVIQGVLLVTVAFVLISNITVDTLLSRLRPATREEHR</sequence>
<reference evidence="9 10" key="1">
    <citation type="submission" date="2014-12" db="EMBL/GenBank/DDBJ databases">
        <title>Frankia sp. BMG5.1 draft genome.</title>
        <authorList>
            <person name="Gtari M."/>
            <person name="Ghodhbane-Gtari F."/>
            <person name="Nouioui I."/>
            <person name="Ktari A."/>
            <person name="Hezbri K."/>
            <person name="Mimouni W."/>
            <person name="Sbissi I."/>
            <person name="Ayari A."/>
            <person name="Yamanaka T."/>
            <person name="Normand P."/>
            <person name="Tisa L.S."/>
            <person name="Boudabous A."/>
        </authorList>
    </citation>
    <scope>NUCLEOTIDE SEQUENCE [LARGE SCALE GENOMIC DNA]</scope>
    <source>
        <strain evidence="9 10">BMG5.1</strain>
    </source>
</reference>
<feature type="transmembrane region" description="Helical" evidence="7">
    <location>
        <begin position="156"/>
        <end position="178"/>
    </location>
</feature>
<evidence type="ECO:0000313" key="10">
    <source>
        <dbReference type="Proteomes" id="UP000035425"/>
    </source>
</evidence>
<dbReference type="PROSITE" id="PS50928">
    <property type="entry name" value="ABC_TM1"/>
    <property type="match status" value="1"/>
</dbReference>
<name>A0ABR5F3S0_9ACTN</name>
<evidence type="ECO:0000256" key="1">
    <source>
        <dbReference type="ARBA" id="ARBA00004651"/>
    </source>
</evidence>